<evidence type="ECO:0000256" key="3">
    <source>
        <dbReference type="ARBA" id="ARBA00023004"/>
    </source>
</evidence>
<dbReference type="PANTHER" id="PTHR35008:SF8">
    <property type="entry name" value="ALCOHOL DEHYDROGENASE CYTOCHROME C SUBUNIT"/>
    <property type="match status" value="1"/>
</dbReference>
<evidence type="ECO:0000256" key="1">
    <source>
        <dbReference type="ARBA" id="ARBA00022617"/>
    </source>
</evidence>
<keyword evidence="1 4" id="KW-0349">Heme</keyword>
<protein>
    <submittedName>
        <fullName evidence="7">Cytochrome c, mono-and diheme variants</fullName>
    </submittedName>
</protein>
<dbReference type="STRING" id="688867.SAMN05660236_3785"/>
<keyword evidence="5" id="KW-0812">Transmembrane</keyword>
<keyword evidence="5" id="KW-0472">Membrane</keyword>
<feature type="domain" description="Cytochrome c" evidence="6">
    <location>
        <begin position="39"/>
        <end position="127"/>
    </location>
</feature>
<proteinExistence type="predicted"/>
<dbReference type="InterPro" id="IPR051459">
    <property type="entry name" value="Cytochrome_c-type_DH"/>
</dbReference>
<keyword evidence="3 4" id="KW-0408">Iron</keyword>
<dbReference type="Gene3D" id="1.10.760.10">
    <property type="entry name" value="Cytochrome c-like domain"/>
    <property type="match status" value="1"/>
</dbReference>
<dbReference type="GO" id="GO:0046872">
    <property type="term" value="F:metal ion binding"/>
    <property type="evidence" value="ECO:0007669"/>
    <property type="project" value="UniProtKB-KW"/>
</dbReference>
<dbReference type="InterPro" id="IPR009056">
    <property type="entry name" value="Cyt_c-like_dom"/>
</dbReference>
<dbReference type="EMBL" id="FUZU01000002">
    <property type="protein sequence ID" value="SKC78639.1"/>
    <property type="molecule type" value="Genomic_DNA"/>
</dbReference>
<evidence type="ECO:0000259" key="6">
    <source>
        <dbReference type="PROSITE" id="PS51007"/>
    </source>
</evidence>
<reference evidence="7 8" key="1">
    <citation type="submission" date="2017-02" db="EMBL/GenBank/DDBJ databases">
        <authorList>
            <person name="Peterson S.W."/>
        </authorList>
    </citation>
    <scope>NUCLEOTIDE SEQUENCE [LARGE SCALE GENOMIC DNA]</scope>
    <source>
        <strain evidence="7 8">DSM 25262</strain>
    </source>
</reference>
<dbReference type="Pfam" id="PF00034">
    <property type="entry name" value="Cytochrom_C"/>
    <property type="match status" value="1"/>
</dbReference>
<evidence type="ECO:0000256" key="4">
    <source>
        <dbReference type="PROSITE-ProRule" id="PRU00433"/>
    </source>
</evidence>
<evidence type="ECO:0000256" key="2">
    <source>
        <dbReference type="ARBA" id="ARBA00022723"/>
    </source>
</evidence>
<dbReference type="Proteomes" id="UP000190961">
    <property type="component" value="Unassembled WGS sequence"/>
</dbReference>
<dbReference type="InterPro" id="IPR036909">
    <property type="entry name" value="Cyt_c-like_dom_sf"/>
</dbReference>
<keyword evidence="5" id="KW-1133">Transmembrane helix</keyword>
<dbReference type="GO" id="GO:0009055">
    <property type="term" value="F:electron transfer activity"/>
    <property type="evidence" value="ECO:0007669"/>
    <property type="project" value="InterPro"/>
</dbReference>
<dbReference type="GO" id="GO:0020037">
    <property type="term" value="F:heme binding"/>
    <property type="evidence" value="ECO:0007669"/>
    <property type="project" value="InterPro"/>
</dbReference>
<dbReference type="PROSITE" id="PS51007">
    <property type="entry name" value="CYTC"/>
    <property type="match status" value="1"/>
</dbReference>
<name>A0A1T5LSQ5_9BACT</name>
<organism evidence="7 8">
    <name type="scientific">Ohtaekwangia koreensis</name>
    <dbReference type="NCBI Taxonomy" id="688867"/>
    <lineage>
        <taxon>Bacteria</taxon>
        <taxon>Pseudomonadati</taxon>
        <taxon>Bacteroidota</taxon>
        <taxon>Cytophagia</taxon>
        <taxon>Cytophagales</taxon>
        <taxon>Fulvivirgaceae</taxon>
        <taxon>Ohtaekwangia</taxon>
    </lineage>
</organism>
<dbReference type="AlphaFoldDB" id="A0A1T5LSQ5"/>
<gene>
    <name evidence="7" type="ORF">SAMN05660236_3785</name>
</gene>
<keyword evidence="2 4" id="KW-0479">Metal-binding</keyword>
<accession>A0A1T5LSQ5</accession>
<sequence>MHIYIIKMRLNHYITIITIAATGFSFVAFQQKPKFDLKASIARGKEIYTVQCMTCHMEQGEGMEGVFPPLAKSDYLMADKKRSIQQVLHGVSGEIKVNGVTYNGEMAAIDLTDEEVSDVLNYVRNSWGNKGDAVKPEEAKAAR</sequence>
<dbReference type="SUPFAM" id="SSF46626">
    <property type="entry name" value="Cytochrome c"/>
    <property type="match status" value="1"/>
</dbReference>
<evidence type="ECO:0000256" key="5">
    <source>
        <dbReference type="SAM" id="Phobius"/>
    </source>
</evidence>
<feature type="transmembrane region" description="Helical" evidence="5">
    <location>
        <begin position="12"/>
        <end position="29"/>
    </location>
</feature>
<evidence type="ECO:0000313" key="8">
    <source>
        <dbReference type="Proteomes" id="UP000190961"/>
    </source>
</evidence>
<keyword evidence="8" id="KW-1185">Reference proteome</keyword>
<evidence type="ECO:0000313" key="7">
    <source>
        <dbReference type="EMBL" id="SKC78639.1"/>
    </source>
</evidence>
<dbReference type="PANTHER" id="PTHR35008">
    <property type="entry name" value="BLL4482 PROTEIN-RELATED"/>
    <property type="match status" value="1"/>
</dbReference>